<evidence type="ECO:0000313" key="9">
    <source>
        <dbReference type="EMBL" id="MBC2664174.1"/>
    </source>
</evidence>
<feature type="binding site" evidence="6">
    <location>
        <position position="60"/>
    </location>
    <ligand>
        <name>FMN</name>
        <dbReference type="ChEBI" id="CHEBI:58210"/>
    </ligand>
</feature>
<evidence type="ECO:0000256" key="6">
    <source>
        <dbReference type="PIRSR" id="PIRSR000337-1"/>
    </source>
</evidence>
<keyword evidence="2 6" id="KW-0288">FMN</keyword>
<evidence type="ECO:0000256" key="5">
    <source>
        <dbReference type="ARBA" id="ARBA00033748"/>
    </source>
</evidence>
<feature type="binding site" evidence="6">
    <location>
        <position position="156"/>
    </location>
    <ligand>
        <name>FMN</name>
        <dbReference type="ChEBI" id="CHEBI:58210"/>
    </ligand>
</feature>
<dbReference type="EMBL" id="JACLAW010000001">
    <property type="protein sequence ID" value="MBC2664174.1"/>
    <property type="molecule type" value="Genomic_DNA"/>
</dbReference>
<accession>A0A7X1FNP8</accession>
<keyword evidence="1 6" id="KW-0285">Flavoprotein</keyword>
<feature type="binding site" evidence="6">
    <location>
        <position position="152"/>
    </location>
    <ligand>
        <name>FMN</name>
        <dbReference type="ChEBI" id="CHEBI:58210"/>
    </ligand>
</feature>
<dbReference type="RefSeq" id="WP_185662417.1">
    <property type="nucleotide sequence ID" value="NZ_JACLAW010000001.1"/>
</dbReference>
<dbReference type="InterPro" id="IPR051260">
    <property type="entry name" value="Diverse_substr_monoxygenases"/>
</dbReference>
<dbReference type="InterPro" id="IPR016215">
    <property type="entry name" value="NTA_MOA"/>
</dbReference>
<keyword evidence="3" id="KW-0560">Oxidoreductase</keyword>
<comment type="similarity">
    <text evidence="5">Belongs to the NtaA/SnaA/DszA monooxygenase family.</text>
</comment>
<keyword evidence="10" id="KW-1185">Reference proteome</keyword>
<dbReference type="SUPFAM" id="SSF51679">
    <property type="entry name" value="Bacterial luciferase-like"/>
    <property type="match status" value="1"/>
</dbReference>
<comment type="caution">
    <text evidence="9">The sequence shown here is derived from an EMBL/GenBank/DDBJ whole genome shotgun (WGS) entry which is preliminary data.</text>
</comment>
<dbReference type="Gene3D" id="3.20.20.30">
    <property type="entry name" value="Luciferase-like domain"/>
    <property type="match status" value="1"/>
</dbReference>
<gene>
    <name evidence="9" type="ORF">H7F51_01440</name>
</gene>
<dbReference type="GO" id="GO:0004497">
    <property type="term" value="F:monooxygenase activity"/>
    <property type="evidence" value="ECO:0007669"/>
    <property type="project" value="UniProtKB-KW"/>
</dbReference>
<feature type="region of interest" description="Disordered" evidence="7">
    <location>
        <begin position="430"/>
        <end position="451"/>
    </location>
</feature>
<dbReference type="InterPro" id="IPR011251">
    <property type="entry name" value="Luciferase-like_dom"/>
</dbReference>
<evidence type="ECO:0000259" key="8">
    <source>
        <dbReference type="Pfam" id="PF00296"/>
    </source>
</evidence>
<evidence type="ECO:0000256" key="1">
    <source>
        <dbReference type="ARBA" id="ARBA00022630"/>
    </source>
</evidence>
<evidence type="ECO:0000256" key="3">
    <source>
        <dbReference type="ARBA" id="ARBA00023002"/>
    </source>
</evidence>
<dbReference type="CDD" id="cd01095">
    <property type="entry name" value="Nitrilotriacetate_monoxgenase"/>
    <property type="match status" value="1"/>
</dbReference>
<name>A0A7X1FNP8_9SPHN</name>
<evidence type="ECO:0000313" key="10">
    <source>
        <dbReference type="Proteomes" id="UP000566813"/>
    </source>
</evidence>
<feature type="binding site" evidence="6">
    <location>
        <position position="228"/>
    </location>
    <ligand>
        <name>FMN</name>
        <dbReference type="ChEBI" id="CHEBI:58210"/>
    </ligand>
</feature>
<dbReference type="Pfam" id="PF00296">
    <property type="entry name" value="Bac_luciferase"/>
    <property type="match status" value="1"/>
</dbReference>
<organism evidence="9 10">
    <name type="scientific">Novosphingobium flavum</name>
    <dbReference type="NCBI Taxonomy" id="1778672"/>
    <lineage>
        <taxon>Bacteria</taxon>
        <taxon>Pseudomonadati</taxon>
        <taxon>Pseudomonadota</taxon>
        <taxon>Alphaproteobacteria</taxon>
        <taxon>Sphingomonadales</taxon>
        <taxon>Sphingomonadaceae</taxon>
        <taxon>Novosphingobium</taxon>
    </lineage>
</organism>
<evidence type="ECO:0000256" key="2">
    <source>
        <dbReference type="ARBA" id="ARBA00022643"/>
    </source>
</evidence>
<dbReference type="PANTHER" id="PTHR30011:SF16">
    <property type="entry name" value="C2H2 FINGER DOMAIN TRANSCRIPTION FACTOR (EUROFUNG)-RELATED"/>
    <property type="match status" value="1"/>
</dbReference>
<sequence>MSTARRRQLALAVFLTRHGHHPGAWRQPDSAATGKPDFRHWADLVRTAERGKLDAAFFADFVGISGDSTKGIERRHAFLDFEPLTVTAALAAITSRIGLVATVNTNFEQPYALARRFASLDHISGGRIGWNIVSSLADGAARSFGLDASFSHAERYARADEFVDLAKSLWDSWEDNAFEGADAESGIYLDAGAVHPVHHHGAYYQVDSVLDAARPVQGYPVFVQAGNSEVGRDFAARHAEMIYAAAQFIEDAQAFYADVKARTAAHGRDADTIKVMPGLSFTIAGSVQEAQDKFGALEAAVDFSGELNLMGHDVSAYPLDGPLPDLPEPENGKGRWRQLTALARRENLTIRQLFLRFNAVRGHRVVLGTATDIADQIQDWFERDAADGFNLIPPLLPSSLTDFVDQVVPELQRRGIFRKEYEGSTLREHLGLPRPQNRNTIAAPASLEAAE</sequence>
<proteinExistence type="inferred from homology"/>
<evidence type="ECO:0000256" key="4">
    <source>
        <dbReference type="ARBA" id="ARBA00023033"/>
    </source>
</evidence>
<dbReference type="Proteomes" id="UP000566813">
    <property type="component" value="Unassembled WGS sequence"/>
</dbReference>
<dbReference type="AlphaFoldDB" id="A0A7X1FNP8"/>
<reference evidence="9 10" key="1">
    <citation type="submission" date="2020-08" db="EMBL/GenBank/DDBJ databases">
        <title>The genome sequence of type strain Novosphingobium flavum NBRC 111647.</title>
        <authorList>
            <person name="Liu Y."/>
        </authorList>
    </citation>
    <scope>NUCLEOTIDE SEQUENCE [LARGE SCALE GENOMIC DNA]</scope>
    <source>
        <strain evidence="9 10">NBRC 111647</strain>
    </source>
</reference>
<feature type="binding site" evidence="6">
    <location>
        <position position="102"/>
    </location>
    <ligand>
        <name>FMN</name>
        <dbReference type="ChEBI" id="CHEBI:58210"/>
    </ligand>
</feature>
<dbReference type="GO" id="GO:0016705">
    <property type="term" value="F:oxidoreductase activity, acting on paired donors, with incorporation or reduction of molecular oxygen"/>
    <property type="evidence" value="ECO:0007669"/>
    <property type="project" value="InterPro"/>
</dbReference>
<keyword evidence="4" id="KW-0503">Monooxygenase</keyword>
<evidence type="ECO:0000256" key="7">
    <source>
        <dbReference type="SAM" id="MobiDB-lite"/>
    </source>
</evidence>
<dbReference type="InterPro" id="IPR036661">
    <property type="entry name" value="Luciferase-like_sf"/>
</dbReference>
<dbReference type="NCBIfam" id="TIGR03860">
    <property type="entry name" value="FMN_nitrolo"/>
    <property type="match status" value="1"/>
</dbReference>
<feature type="domain" description="Luciferase-like" evidence="8">
    <location>
        <begin position="27"/>
        <end position="382"/>
    </location>
</feature>
<dbReference type="PIRSF" id="PIRSF000337">
    <property type="entry name" value="NTA_MOA"/>
    <property type="match status" value="1"/>
</dbReference>
<protein>
    <submittedName>
        <fullName evidence="9">LLM class flavin-dependent oxidoreductase</fullName>
    </submittedName>
</protein>
<dbReference type="PANTHER" id="PTHR30011">
    <property type="entry name" value="ALKANESULFONATE MONOOXYGENASE-RELATED"/>
    <property type="match status" value="1"/>
</dbReference>